<dbReference type="Pfam" id="PF00010">
    <property type="entry name" value="HLH"/>
    <property type="match status" value="1"/>
</dbReference>
<keyword evidence="1" id="KW-0238">DNA-binding</keyword>
<feature type="region of interest" description="Disordered" evidence="3">
    <location>
        <begin position="260"/>
        <end position="361"/>
    </location>
</feature>
<dbReference type="Gene3D" id="4.10.280.10">
    <property type="entry name" value="Helix-loop-helix DNA-binding domain"/>
    <property type="match status" value="1"/>
</dbReference>
<dbReference type="EMBL" id="CAHR02000060">
    <property type="protein sequence ID" value="CCG81833.1"/>
    <property type="molecule type" value="Genomic_DNA"/>
</dbReference>
<dbReference type="InterPro" id="IPR011598">
    <property type="entry name" value="bHLH_dom"/>
</dbReference>
<dbReference type="VEuPathDB" id="FungiDB:TAPDE_001702"/>
<dbReference type="PROSITE" id="PS50888">
    <property type="entry name" value="BHLH"/>
    <property type="match status" value="1"/>
</dbReference>
<dbReference type="GO" id="GO:0045944">
    <property type="term" value="P:positive regulation of transcription by RNA polymerase II"/>
    <property type="evidence" value="ECO:0007669"/>
    <property type="project" value="TreeGrafter"/>
</dbReference>
<feature type="domain" description="BHLH" evidence="4">
    <location>
        <begin position="401"/>
        <end position="452"/>
    </location>
</feature>
<evidence type="ECO:0000313" key="6">
    <source>
        <dbReference type="Proteomes" id="UP000013776"/>
    </source>
</evidence>
<dbReference type="PANTHER" id="PTHR10328">
    <property type="entry name" value="PROTEIN MAX MYC-ASSOCIATED FACTOR X"/>
    <property type="match status" value="1"/>
</dbReference>
<accession>R4X8D6</accession>
<feature type="compositionally biased region" description="Low complexity" evidence="3">
    <location>
        <begin position="301"/>
        <end position="316"/>
    </location>
</feature>
<dbReference type="STRING" id="1097556.R4X8D6"/>
<organism evidence="5 6">
    <name type="scientific">Taphrina deformans (strain PYCC 5710 / ATCC 11124 / CBS 356.35 / IMI 108563 / JCM 9778 / NBRC 8474)</name>
    <name type="common">Peach leaf curl fungus</name>
    <name type="synonym">Lalaria deformans</name>
    <dbReference type="NCBI Taxonomy" id="1097556"/>
    <lineage>
        <taxon>Eukaryota</taxon>
        <taxon>Fungi</taxon>
        <taxon>Dikarya</taxon>
        <taxon>Ascomycota</taxon>
        <taxon>Taphrinomycotina</taxon>
        <taxon>Taphrinomycetes</taxon>
        <taxon>Taphrinales</taxon>
        <taxon>Taphrinaceae</taxon>
        <taxon>Taphrina</taxon>
    </lineage>
</organism>
<name>R4X8D6_TAPDE</name>
<evidence type="ECO:0000256" key="3">
    <source>
        <dbReference type="SAM" id="MobiDB-lite"/>
    </source>
</evidence>
<keyword evidence="2" id="KW-0539">Nucleus</keyword>
<dbReference type="GO" id="GO:0046983">
    <property type="term" value="F:protein dimerization activity"/>
    <property type="evidence" value="ECO:0007669"/>
    <property type="project" value="InterPro"/>
</dbReference>
<dbReference type="PANTHER" id="PTHR10328:SF15">
    <property type="entry name" value="BHLH TRANSCRIPTION FACTOR"/>
    <property type="match status" value="1"/>
</dbReference>
<evidence type="ECO:0000259" key="4">
    <source>
        <dbReference type="PROSITE" id="PS50888"/>
    </source>
</evidence>
<dbReference type="SMART" id="SM00353">
    <property type="entry name" value="HLH"/>
    <property type="match status" value="1"/>
</dbReference>
<dbReference type="GO" id="GO:0090575">
    <property type="term" value="C:RNA polymerase II transcription regulator complex"/>
    <property type="evidence" value="ECO:0007669"/>
    <property type="project" value="TreeGrafter"/>
</dbReference>
<keyword evidence="6" id="KW-1185">Reference proteome</keyword>
<gene>
    <name evidence="5" type="ORF">TAPDE_001702</name>
</gene>
<protein>
    <submittedName>
        <fullName evidence="5">HLH transcription factor</fullName>
    </submittedName>
</protein>
<dbReference type="InterPro" id="IPR036638">
    <property type="entry name" value="HLH_DNA-bd_sf"/>
</dbReference>
<reference evidence="5 6" key="1">
    <citation type="journal article" date="2013" name="MBio">
        <title>Genome sequencing of the plant pathogen Taphrina deformans, the causal agent of peach leaf curl.</title>
        <authorList>
            <person name="Cisse O.H."/>
            <person name="Almeida J.M.G.C.F."/>
            <person name="Fonseca A."/>
            <person name="Kumar A.A."/>
            <person name="Salojaervi J."/>
            <person name="Overmyer K."/>
            <person name="Hauser P.M."/>
            <person name="Pagni M."/>
        </authorList>
    </citation>
    <scope>NUCLEOTIDE SEQUENCE [LARGE SCALE GENOMIC DNA]</scope>
    <source>
        <strain evidence="6">PYCC 5710 / ATCC 11124 / CBS 356.35 / IMI 108563 / JCM 9778 / NBRC 8474</strain>
    </source>
</reference>
<evidence type="ECO:0000256" key="1">
    <source>
        <dbReference type="ARBA" id="ARBA00023125"/>
    </source>
</evidence>
<proteinExistence type="predicted"/>
<sequence>MEFDESLFSASIDATLLQGQIDTSTLDQRAKHNRIDTQKPADQAAIPQQNFYPTPNSTNMHAGTSNMQFMSPFIANYQSYSNTNSEIAIAELDELLFTPMMSPAMTPMQQYNNMQPAVQVDWDQFDQNFFALTDSAIGESRIHAPPANTRDTDQSTTTVGQPAKKQRIGTGSSKTSRQTSPTTSYSTGSKPSSLYHHKRNNSMVAIIQKQRSDKESSFESSDGVSPVDLEHFVSHDRGSDTTDNFTGTGHIQPITPSMLMSLQKGGHGTDGSEETPLDPSFLPQTGVPTDLQLMPSPALINHSNNSRPNSTNRSQSAIARDVRPRPIAPARPQSLSISSSPALGPQSAKPSPDIRPILPGGMSPQVGAMLASKSNYQHIVDGTYDQLNITYPQGMTQGLEVRRTSHKAAEQKRRDHLKECFELLRMILPDRPEPGASKVAILKKGYEHILSLHDAMKTKDAEIARLKGLAGEEEEEEEEDK</sequence>
<feature type="compositionally biased region" description="Polar residues" evidence="3">
    <location>
        <begin position="169"/>
        <end position="192"/>
    </location>
</feature>
<dbReference type="Proteomes" id="UP000013776">
    <property type="component" value="Unassembled WGS sequence"/>
</dbReference>
<dbReference type="AlphaFoldDB" id="R4X8D6"/>
<dbReference type="GO" id="GO:0003700">
    <property type="term" value="F:DNA-binding transcription factor activity"/>
    <property type="evidence" value="ECO:0007669"/>
    <property type="project" value="TreeGrafter"/>
</dbReference>
<dbReference type="GO" id="GO:0003677">
    <property type="term" value="F:DNA binding"/>
    <property type="evidence" value="ECO:0007669"/>
    <property type="project" value="UniProtKB-KW"/>
</dbReference>
<evidence type="ECO:0000313" key="5">
    <source>
        <dbReference type="EMBL" id="CCG81833.1"/>
    </source>
</evidence>
<feature type="region of interest" description="Disordered" evidence="3">
    <location>
        <begin position="140"/>
        <end position="197"/>
    </location>
</feature>
<comment type="caution">
    <text evidence="5">The sequence shown here is derived from an EMBL/GenBank/DDBJ whole genome shotgun (WGS) entry which is preliminary data.</text>
</comment>
<dbReference type="SUPFAM" id="SSF47459">
    <property type="entry name" value="HLH, helix-loop-helix DNA-binding domain"/>
    <property type="match status" value="1"/>
</dbReference>
<dbReference type="OrthoDB" id="5344169at2759"/>
<dbReference type="eggNOG" id="ENOG502S7T4">
    <property type="taxonomic scope" value="Eukaryota"/>
</dbReference>
<evidence type="ECO:0000256" key="2">
    <source>
        <dbReference type="ARBA" id="ARBA00023242"/>
    </source>
</evidence>